<sequence length="148" mass="15380">MNRFRLSNADEYSSFFGSVSLSTSISSSDLSWRSSSFNSSSTVLSSTLGFDSSLTGSFEVSVDVLLDSCSLAGAIAKQVLFTERVAKSVWKKLIEPEVSTRAPIDASVSRKLGAEPEAAVSGTTGFPFCSCEESGLGGSSAPLAGLSP</sequence>
<reference evidence="1" key="2">
    <citation type="submission" date="2021-01" db="EMBL/GenBank/DDBJ databases">
        <authorList>
            <person name="Schikora-Tamarit M.A."/>
        </authorList>
    </citation>
    <scope>NUCLEOTIDE SEQUENCE</scope>
    <source>
        <strain evidence="1">CBS6075</strain>
    </source>
</reference>
<evidence type="ECO:0000313" key="1">
    <source>
        <dbReference type="EMBL" id="KAH3662547.1"/>
    </source>
</evidence>
<dbReference type="GeneID" id="70237763"/>
<dbReference type="EMBL" id="JAEUBE010000378">
    <property type="protein sequence ID" value="KAH3662547.1"/>
    <property type="molecule type" value="Genomic_DNA"/>
</dbReference>
<protein>
    <submittedName>
        <fullName evidence="1">Uncharacterized protein</fullName>
    </submittedName>
</protein>
<reference evidence="1" key="1">
    <citation type="journal article" date="2021" name="Open Biol.">
        <title>Shared evolutionary footprints suggest mitochondrial oxidative damage underlies multiple complex I losses in fungi.</title>
        <authorList>
            <person name="Schikora-Tamarit M.A."/>
            <person name="Marcet-Houben M."/>
            <person name="Nosek J."/>
            <person name="Gabaldon T."/>
        </authorList>
    </citation>
    <scope>NUCLEOTIDE SEQUENCE</scope>
    <source>
        <strain evidence="1">CBS6075</strain>
    </source>
</reference>
<name>A0A9P8P0E0_9ASCO</name>
<dbReference type="RefSeq" id="XP_046059636.1">
    <property type="nucleotide sequence ID" value="XM_046207020.1"/>
</dbReference>
<keyword evidence="2" id="KW-1185">Reference proteome</keyword>
<organism evidence="1 2">
    <name type="scientific">Ogataea philodendri</name>
    <dbReference type="NCBI Taxonomy" id="1378263"/>
    <lineage>
        <taxon>Eukaryota</taxon>
        <taxon>Fungi</taxon>
        <taxon>Dikarya</taxon>
        <taxon>Ascomycota</taxon>
        <taxon>Saccharomycotina</taxon>
        <taxon>Pichiomycetes</taxon>
        <taxon>Pichiales</taxon>
        <taxon>Pichiaceae</taxon>
        <taxon>Ogataea</taxon>
    </lineage>
</organism>
<evidence type="ECO:0000313" key="2">
    <source>
        <dbReference type="Proteomes" id="UP000769157"/>
    </source>
</evidence>
<gene>
    <name evidence="1" type="ORF">OGAPHI_005799</name>
</gene>
<accession>A0A9P8P0E0</accession>
<proteinExistence type="predicted"/>
<dbReference type="AlphaFoldDB" id="A0A9P8P0E0"/>
<comment type="caution">
    <text evidence="1">The sequence shown here is derived from an EMBL/GenBank/DDBJ whole genome shotgun (WGS) entry which is preliminary data.</text>
</comment>
<dbReference type="Proteomes" id="UP000769157">
    <property type="component" value="Unassembled WGS sequence"/>
</dbReference>